<organism evidence="2 3">
    <name type="scientific">Liquidambar formosana</name>
    <name type="common">Formosan gum</name>
    <dbReference type="NCBI Taxonomy" id="63359"/>
    <lineage>
        <taxon>Eukaryota</taxon>
        <taxon>Viridiplantae</taxon>
        <taxon>Streptophyta</taxon>
        <taxon>Embryophyta</taxon>
        <taxon>Tracheophyta</taxon>
        <taxon>Spermatophyta</taxon>
        <taxon>Magnoliopsida</taxon>
        <taxon>eudicotyledons</taxon>
        <taxon>Gunneridae</taxon>
        <taxon>Pentapetalae</taxon>
        <taxon>Saxifragales</taxon>
        <taxon>Altingiaceae</taxon>
        <taxon>Liquidambar</taxon>
    </lineage>
</organism>
<gene>
    <name evidence="2" type="ORF">L1049_019167</name>
</gene>
<evidence type="ECO:0000313" key="3">
    <source>
        <dbReference type="Proteomes" id="UP001415857"/>
    </source>
</evidence>
<comment type="caution">
    <text evidence="2">The sequence shown here is derived from an EMBL/GenBank/DDBJ whole genome shotgun (WGS) entry which is preliminary data.</text>
</comment>
<feature type="compositionally biased region" description="Basic and acidic residues" evidence="1">
    <location>
        <begin position="129"/>
        <end position="151"/>
    </location>
</feature>
<dbReference type="EMBL" id="JBBPBK010000012">
    <property type="protein sequence ID" value="KAK9274353.1"/>
    <property type="molecule type" value="Genomic_DNA"/>
</dbReference>
<feature type="compositionally biased region" description="Acidic residues" evidence="1">
    <location>
        <begin position="59"/>
        <end position="70"/>
    </location>
</feature>
<reference evidence="2 3" key="1">
    <citation type="journal article" date="2024" name="Plant J.">
        <title>Genome sequences and population genomics reveal climatic adaptation and genomic divergence between two closely related sweetgum species.</title>
        <authorList>
            <person name="Xu W.Q."/>
            <person name="Ren C.Q."/>
            <person name="Zhang X.Y."/>
            <person name="Comes H.P."/>
            <person name="Liu X.H."/>
            <person name="Li Y.G."/>
            <person name="Kettle C.J."/>
            <person name="Jalonen R."/>
            <person name="Gaisberger H."/>
            <person name="Ma Y.Z."/>
            <person name="Qiu Y.X."/>
        </authorList>
    </citation>
    <scope>NUCLEOTIDE SEQUENCE [LARGE SCALE GENOMIC DNA]</scope>
    <source>
        <strain evidence="2">Hangzhou</strain>
    </source>
</reference>
<feature type="region of interest" description="Disordered" evidence="1">
    <location>
        <begin position="59"/>
        <end position="156"/>
    </location>
</feature>
<protein>
    <submittedName>
        <fullName evidence="2">Uncharacterized protein</fullName>
    </submittedName>
</protein>
<accession>A0AAP0RB70</accession>
<evidence type="ECO:0000256" key="1">
    <source>
        <dbReference type="SAM" id="MobiDB-lite"/>
    </source>
</evidence>
<sequence length="182" mass="18591">MLLKMVMALGALDGHGHLELLGAVCPNSDLPTLLAVQSNVDSHFKTPSNGKLRLEGEVHEDDADAAEDEHEAGRESLDDVLAVDASGKEDDGADGSGVAILGGADAGGLDDDVVDDSGDDHEVGEEDKGENGHRGRKGEGGELEAEAREAEEAVGEDFEDVENWIYGICARVGSGGGGGGAG</sequence>
<dbReference type="AlphaFoldDB" id="A0AAP0RB70"/>
<name>A0AAP0RB70_LIQFO</name>
<keyword evidence="3" id="KW-1185">Reference proteome</keyword>
<proteinExistence type="predicted"/>
<feature type="compositionally biased region" description="Acidic residues" evidence="1">
    <location>
        <begin position="108"/>
        <end position="128"/>
    </location>
</feature>
<evidence type="ECO:0000313" key="2">
    <source>
        <dbReference type="EMBL" id="KAK9274353.1"/>
    </source>
</evidence>
<dbReference type="Proteomes" id="UP001415857">
    <property type="component" value="Unassembled WGS sequence"/>
</dbReference>